<keyword evidence="2" id="KW-1185">Reference proteome</keyword>
<dbReference type="Gene3D" id="3.40.50.10810">
    <property type="entry name" value="Tandem AAA-ATPase domain"/>
    <property type="match status" value="1"/>
</dbReference>
<dbReference type="EMBL" id="RYZH01000095">
    <property type="protein sequence ID" value="RUL81407.1"/>
    <property type="molecule type" value="Genomic_DNA"/>
</dbReference>
<evidence type="ECO:0000313" key="2">
    <source>
        <dbReference type="Proteomes" id="UP000280296"/>
    </source>
</evidence>
<organism evidence="1 2">
    <name type="scientific">Tautonia sociabilis</name>
    <dbReference type="NCBI Taxonomy" id="2080755"/>
    <lineage>
        <taxon>Bacteria</taxon>
        <taxon>Pseudomonadati</taxon>
        <taxon>Planctomycetota</taxon>
        <taxon>Planctomycetia</taxon>
        <taxon>Isosphaerales</taxon>
        <taxon>Isosphaeraceae</taxon>
        <taxon>Tautonia</taxon>
    </lineage>
</organism>
<dbReference type="AlphaFoldDB" id="A0A432MCR9"/>
<dbReference type="SUPFAM" id="SSF52540">
    <property type="entry name" value="P-loop containing nucleoside triphosphate hydrolases"/>
    <property type="match status" value="1"/>
</dbReference>
<dbReference type="OrthoDB" id="9814088at2"/>
<accession>A0A432MCR9</accession>
<reference evidence="1 2" key="1">
    <citation type="submission" date="2018-12" db="EMBL/GenBank/DDBJ databases">
        <authorList>
            <person name="Toschakov S.V."/>
        </authorList>
    </citation>
    <scope>NUCLEOTIDE SEQUENCE [LARGE SCALE GENOMIC DNA]</scope>
    <source>
        <strain evidence="1 2">GM2012</strain>
    </source>
</reference>
<proteinExistence type="predicted"/>
<name>A0A432MCR9_9BACT</name>
<protein>
    <recommendedName>
        <fullName evidence="3">Helicase ATP-binding domain-containing protein</fullName>
    </recommendedName>
</protein>
<reference evidence="1 2" key="2">
    <citation type="submission" date="2019-01" db="EMBL/GenBank/DDBJ databases">
        <title>Tautonia sociabilis, a novel thermotolerant planctomycete of Isosphaeraceae family, isolated from a 4000 m deep subterranean habitat.</title>
        <authorList>
            <person name="Kovaleva O.L."/>
            <person name="Elcheninov A.G."/>
            <person name="Van Heerden E."/>
            <person name="Toshchakov S.V."/>
            <person name="Novikov A."/>
            <person name="Bonch-Osmolovskaya E.A."/>
            <person name="Kublanov I.V."/>
        </authorList>
    </citation>
    <scope>NUCLEOTIDE SEQUENCE [LARGE SCALE GENOMIC DNA]</scope>
    <source>
        <strain evidence="1 2">GM2012</strain>
    </source>
</reference>
<gene>
    <name evidence="1" type="ORF">TsocGM_25120</name>
</gene>
<dbReference type="Proteomes" id="UP000280296">
    <property type="component" value="Unassembled WGS sequence"/>
</dbReference>
<evidence type="ECO:0008006" key="3">
    <source>
        <dbReference type="Google" id="ProtNLM"/>
    </source>
</evidence>
<evidence type="ECO:0000313" key="1">
    <source>
        <dbReference type="EMBL" id="RUL81407.1"/>
    </source>
</evidence>
<dbReference type="InterPro" id="IPR038718">
    <property type="entry name" value="SNF2-like_sf"/>
</dbReference>
<dbReference type="InterPro" id="IPR027417">
    <property type="entry name" value="P-loop_NTPase"/>
</dbReference>
<comment type="caution">
    <text evidence="1">The sequence shown here is derived from an EMBL/GenBank/DDBJ whole genome shotgun (WGS) entry which is preliminary data.</text>
</comment>
<sequence length="86" mass="9550">MIDSLDYAKQDEVREHVWSELWDLVIIDEAHKCIAFTKSSLNQGDEAEKTKRYQVAERLAANSDHLLLLTATPTTATTTASPTSSA</sequence>
<dbReference type="RefSeq" id="WP_126728209.1">
    <property type="nucleotide sequence ID" value="NZ_RYZH01000095.1"/>
</dbReference>